<evidence type="ECO:0000256" key="2">
    <source>
        <dbReference type="SAM" id="Coils"/>
    </source>
</evidence>
<dbReference type="Pfam" id="PF25917">
    <property type="entry name" value="BSH_RND"/>
    <property type="match status" value="1"/>
</dbReference>
<dbReference type="PANTHER" id="PTHR30469:SF15">
    <property type="entry name" value="HLYD FAMILY OF SECRETION PROTEINS"/>
    <property type="match status" value="1"/>
</dbReference>
<feature type="signal peptide" evidence="3">
    <location>
        <begin position="1"/>
        <end position="24"/>
    </location>
</feature>
<sequence>MIPSAGTAWACAALVLSATAVTHAAERGSGSSFPIFATEVDDLKSVYATVRSRDLVHARVRTPGTVTSLKIDEGDAVRQGQVLALVVDPKIALKIEAIEARIVAASSRVETSRVELERATTLLQQRVSPQSRVDQARTAHDVAVNDLKAAQAERAVAETEIEEGEVLAPTSGRVLKVPVTEGSVVLPGESVATMAAGGYLLRLELPERYARFMKAGDAVLLGARGLGLSEAALKTGRITQVYPQLENGRVIADAEVAGLGDYFVGERVLAWISAGKRRAYVVPRAYVFRRFGLDFVHLEGESGRFTDAVVQTGRSVRGEDGREDVEILAGVTAGDRLVQP</sequence>
<reference evidence="5 6" key="1">
    <citation type="journal article" date="2014" name="Genome Announc.">
        <title>Complete Genome Sequence of Hyphomicrobium nitrativorans Strain NL23, a Denitrifying Bacterium Isolated from Biofilm of a Methanol-Fed Denitrification System Treating Seawater at the Montreal Biodome.</title>
        <authorList>
            <person name="Martineau C."/>
            <person name="Villeneuve C."/>
            <person name="Mauffrey F."/>
            <person name="Villemur R."/>
        </authorList>
    </citation>
    <scope>NUCLEOTIDE SEQUENCE [LARGE SCALE GENOMIC DNA]</scope>
    <source>
        <strain evidence="5">NL23</strain>
    </source>
</reference>
<feature type="coiled-coil region" evidence="2">
    <location>
        <begin position="133"/>
        <end position="167"/>
    </location>
</feature>
<comment type="similarity">
    <text evidence="1">Belongs to the membrane fusion protein (MFP) (TC 8.A.1) family.</text>
</comment>
<evidence type="ECO:0000256" key="1">
    <source>
        <dbReference type="ARBA" id="ARBA00009477"/>
    </source>
</evidence>
<dbReference type="InterPro" id="IPR058625">
    <property type="entry name" value="MdtA-like_BSH"/>
</dbReference>
<dbReference type="GO" id="GO:0015562">
    <property type="term" value="F:efflux transmembrane transporter activity"/>
    <property type="evidence" value="ECO:0007669"/>
    <property type="project" value="TreeGrafter"/>
</dbReference>
<proteinExistence type="inferred from homology"/>
<protein>
    <submittedName>
        <fullName evidence="5">Membrane protein</fullName>
    </submittedName>
</protein>
<keyword evidence="2" id="KW-0175">Coiled coil</keyword>
<evidence type="ECO:0000313" key="5">
    <source>
        <dbReference type="EMBL" id="AHB48081.1"/>
    </source>
</evidence>
<dbReference type="EMBL" id="CP006912">
    <property type="protein sequence ID" value="AHB48081.1"/>
    <property type="molecule type" value="Genomic_DNA"/>
</dbReference>
<evidence type="ECO:0000259" key="4">
    <source>
        <dbReference type="Pfam" id="PF25917"/>
    </source>
</evidence>
<dbReference type="OrthoDB" id="7914255at2"/>
<dbReference type="PATRIC" id="fig|1029756.8.peg.1314"/>
<dbReference type="PANTHER" id="PTHR30469">
    <property type="entry name" value="MULTIDRUG RESISTANCE PROTEIN MDTA"/>
    <property type="match status" value="1"/>
</dbReference>
<dbReference type="SUPFAM" id="SSF111369">
    <property type="entry name" value="HlyD-like secretion proteins"/>
    <property type="match status" value="1"/>
</dbReference>
<dbReference type="Gene3D" id="2.40.50.100">
    <property type="match status" value="1"/>
</dbReference>
<dbReference type="Gene3D" id="1.10.287.470">
    <property type="entry name" value="Helix hairpin bin"/>
    <property type="match status" value="1"/>
</dbReference>
<accession>V5SB44</accession>
<dbReference type="RefSeq" id="WP_023786651.1">
    <property type="nucleotide sequence ID" value="NC_022997.1"/>
</dbReference>
<dbReference type="AlphaFoldDB" id="V5SB44"/>
<dbReference type="KEGG" id="hni:W911_06280"/>
<evidence type="ECO:0000256" key="3">
    <source>
        <dbReference type="SAM" id="SignalP"/>
    </source>
</evidence>
<organism evidence="5 6">
    <name type="scientific">Hyphomicrobium nitrativorans NL23</name>
    <dbReference type="NCBI Taxonomy" id="1029756"/>
    <lineage>
        <taxon>Bacteria</taxon>
        <taxon>Pseudomonadati</taxon>
        <taxon>Pseudomonadota</taxon>
        <taxon>Alphaproteobacteria</taxon>
        <taxon>Hyphomicrobiales</taxon>
        <taxon>Hyphomicrobiaceae</taxon>
        <taxon>Hyphomicrobium</taxon>
    </lineage>
</organism>
<dbReference type="NCBIfam" id="TIGR01730">
    <property type="entry name" value="RND_mfp"/>
    <property type="match status" value="1"/>
</dbReference>
<gene>
    <name evidence="5" type="ORF">W911_06280</name>
</gene>
<keyword evidence="3" id="KW-0732">Signal</keyword>
<dbReference type="Proteomes" id="UP000018542">
    <property type="component" value="Chromosome"/>
</dbReference>
<feature type="chain" id="PRO_5004740491" evidence="3">
    <location>
        <begin position="25"/>
        <end position="340"/>
    </location>
</feature>
<dbReference type="InterPro" id="IPR006143">
    <property type="entry name" value="RND_pump_MFP"/>
</dbReference>
<dbReference type="HOGENOM" id="CLU_018816_4_0_5"/>
<dbReference type="Gene3D" id="2.40.420.20">
    <property type="match status" value="1"/>
</dbReference>
<feature type="domain" description="Multidrug resistance protein MdtA-like barrel-sandwich hybrid" evidence="4">
    <location>
        <begin position="58"/>
        <end position="190"/>
    </location>
</feature>
<dbReference type="STRING" id="1029756.W911_06280"/>
<name>V5SB44_9HYPH</name>
<evidence type="ECO:0000313" key="6">
    <source>
        <dbReference type="Proteomes" id="UP000018542"/>
    </source>
</evidence>
<keyword evidence="6" id="KW-1185">Reference proteome</keyword>
<dbReference type="GO" id="GO:1990281">
    <property type="term" value="C:efflux pump complex"/>
    <property type="evidence" value="ECO:0007669"/>
    <property type="project" value="TreeGrafter"/>
</dbReference>